<comment type="function">
    <text evidence="2">Plays an important role in DNA replication, recombination and repair. Binds to ssDNA and to an array of partner proteins to recruit them to their sites of action during DNA metabolism.</text>
</comment>
<feature type="short sequence motif" description="Important for interaction with partner proteins" evidence="2">
    <location>
        <begin position="233"/>
        <end position="238"/>
    </location>
</feature>
<dbReference type="PANTHER" id="PTHR10302">
    <property type="entry name" value="SINGLE-STRANDED DNA-BINDING PROTEIN"/>
    <property type="match status" value="1"/>
</dbReference>
<dbReference type="OrthoDB" id="9809878at2"/>
<keyword evidence="2" id="KW-0235">DNA replication</keyword>
<dbReference type="GO" id="GO:0006260">
    <property type="term" value="P:DNA replication"/>
    <property type="evidence" value="ECO:0007669"/>
    <property type="project" value="UniProtKB-UniRule"/>
</dbReference>
<evidence type="ECO:0000256" key="4">
    <source>
        <dbReference type="SAM" id="MobiDB-lite"/>
    </source>
</evidence>
<keyword evidence="6" id="KW-1185">Reference proteome</keyword>
<dbReference type="PROSITE" id="PS50935">
    <property type="entry name" value="SSB"/>
    <property type="match status" value="1"/>
</dbReference>
<feature type="region of interest" description="Disordered" evidence="4">
    <location>
        <begin position="112"/>
        <end position="238"/>
    </location>
</feature>
<feature type="compositionally biased region" description="Gly residues" evidence="4">
    <location>
        <begin position="112"/>
        <end position="141"/>
    </location>
</feature>
<dbReference type="GO" id="GO:0009295">
    <property type="term" value="C:nucleoid"/>
    <property type="evidence" value="ECO:0007669"/>
    <property type="project" value="TreeGrafter"/>
</dbReference>
<comment type="caution">
    <text evidence="2">Lacks conserved residue(s) required for the propagation of feature annotation.</text>
</comment>
<keyword evidence="2" id="KW-0233">DNA recombination</keyword>
<dbReference type="Proteomes" id="UP000442109">
    <property type="component" value="Unassembled WGS sequence"/>
</dbReference>
<feature type="compositionally biased region" description="Gly residues" evidence="4">
    <location>
        <begin position="155"/>
        <end position="181"/>
    </location>
</feature>
<evidence type="ECO:0000313" key="6">
    <source>
        <dbReference type="Proteomes" id="UP000442109"/>
    </source>
</evidence>
<dbReference type="NCBIfam" id="TIGR00621">
    <property type="entry name" value="ssb"/>
    <property type="match status" value="1"/>
</dbReference>
<dbReference type="InterPro" id="IPR000424">
    <property type="entry name" value="Primosome_PriB/ssb"/>
</dbReference>
<name>A0A844M2T0_9GAMM</name>
<feature type="compositionally biased region" description="Low complexity" evidence="4">
    <location>
        <begin position="142"/>
        <end position="154"/>
    </location>
</feature>
<dbReference type="Pfam" id="PF00436">
    <property type="entry name" value="SSB"/>
    <property type="match status" value="1"/>
</dbReference>
<dbReference type="GO" id="GO:0006310">
    <property type="term" value="P:DNA recombination"/>
    <property type="evidence" value="ECO:0007669"/>
    <property type="project" value="UniProtKB-UniRule"/>
</dbReference>
<comment type="subunit">
    <text evidence="2">Homotetramer.</text>
</comment>
<dbReference type="SUPFAM" id="SSF50249">
    <property type="entry name" value="Nucleic acid-binding proteins"/>
    <property type="match status" value="1"/>
</dbReference>
<keyword evidence="1 2" id="KW-0238">DNA-binding</keyword>
<evidence type="ECO:0000313" key="5">
    <source>
        <dbReference type="EMBL" id="MUG32918.1"/>
    </source>
</evidence>
<keyword evidence="2" id="KW-0227">DNA damage</keyword>
<dbReference type="AlphaFoldDB" id="A0A844M2T0"/>
<feature type="compositionally biased region" description="Low complexity" evidence="4">
    <location>
        <begin position="212"/>
        <end position="224"/>
    </location>
</feature>
<dbReference type="InterPro" id="IPR012340">
    <property type="entry name" value="NA-bd_OB-fold"/>
</dbReference>
<dbReference type="EMBL" id="WFKQ01000008">
    <property type="protein sequence ID" value="MUG32918.1"/>
    <property type="molecule type" value="Genomic_DNA"/>
</dbReference>
<evidence type="ECO:0000256" key="2">
    <source>
        <dbReference type="HAMAP-Rule" id="MF_00984"/>
    </source>
</evidence>
<accession>A0A844M2T0</accession>
<evidence type="ECO:0000256" key="3">
    <source>
        <dbReference type="RuleBase" id="RU000524"/>
    </source>
</evidence>
<sequence length="238" mass="24997">MRGVNKVIIIGNLGNDPETRQFSNGGSVTNISVATSEQWTDKQTGEKREATEWHRVTLFNRLGEIAAQYLRKGSKVYIEGSLRTRKWQDQNGQDRYTTEIRADQMQMLDGATGGMGGGGFTGNPTGGQWGQGAQGGQGNQGNQGFAGNPNTTQGGFQGQQGGGFQGQQGGGFQGQQGGNQGGNTFNAPPAATSGQTNFAPQAPAAQPPQPQQTPAFNNQTTTPAGGMTDTPKDDDIPF</sequence>
<dbReference type="HAMAP" id="MF_00984">
    <property type="entry name" value="SSB"/>
    <property type="match status" value="1"/>
</dbReference>
<evidence type="ECO:0000256" key="1">
    <source>
        <dbReference type="ARBA" id="ARBA00023125"/>
    </source>
</evidence>
<feature type="compositionally biased region" description="Low complexity" evidence="4">
    <location>
        <begin position="195"/>
        <end position="204"/>
    </location>
</feature>
<reference evidence="5 6" key="1">
    <citation type="journal article" date="2019" name="PLoS ONE">
        <title>Pup mortality in New Zealand sea lions (Phocarctos hookeri) at Enderby Island, Auckland Islands, 2013-18.</title>
        <authorList>
            <person name="Michael S.A."/>
            <person name="Hayman D.T.S."/>
            <person name="Gray R."/>
            <person name="Zhang J."/>
            <person name="Rogers L."/>
            <person name="Roe W.D."/>
        </authorList>
    </citation>
    <scope>NUCLEOTIDE SEQUENCE [LARGE SCALE GENOMIC DNA]</scope>
    <source>
        <strain evidence="5 6">SM868</strain>
    </source>
</reference>
<dbReference type="Gene3D" id="2.40.50.140">
    <property type="entry name" value="Nucleic acid-binding proteins"/>
    <property type="match status" value="1"/>
</dbReference>
<proteinExistence type="inferred from homology"/>
<dbReference type="GO" id="GO:0006281">
    <property type="term" value="P:DNA repair"/>
    <property type="evidence" value="ECO:0007669"/>
    <property type="project" value="UniProtKB-UniRule"/>
</dbReference>
<dbReference type="InterPro" id="IPR011344">
    <property type="entry name" value="ssDNA-bd"/>
</dbReference>
<dbReference type="CDD" id="cd04496">
    <property type="entry name" value="SSB_OBF"/>
    <property type="match status" value="1"/>
</dbReference>
<protein>
    <recommendedName>
        <fullName evidence="2 3">Single-stranded DNA-binding protein</fullName>
        <shortName evidence="2">SSB</shortName>
    </recommendedName>
</protein>
<dbReference type="RefSeq" id="WP_155587458.1">
    <property type="nucleotide sequence ID" value="NZ_WFKQ01000008.1"/>
</dbReference>
<dbReference type="GO" id="GO:0003697">
    <property type="term" value="F:single-stranded DNA binding"/>
    <property type="evidence" value="ECO:0007669"/>
    <property type="project" value="UniProtKB-UniRule"/>
</dbReference>
<dbReference type="PANTHER" id="PTHR10302:SF27">
    <property type="entry name" value="SINGLE-STRANDED DNA-BINDING PROTEIN"/>
    <property type="match status" value="1"/>
</dbReference>
<gene>
    <name evidence="5" type="primary">ssb</name>
    <name evidence="5" type="ORF">GB996_08915</name>
</gene>
<organism evidence="5 6">
    <name type="scientific">Psychrobacter sanguinis</name>
    <dbReference type="NCBI Taxonomy" id="861445"/>
    <lineage>
        <taxon>Bacteria</taxon>
        <taxon>Pseudomonadati</taxon>
        <taxon>Pseudomonadota</taxon>
        <taxon>Gammaproteobacteria</taxon>
        <taxon>Moraxellales</taxon>
        <taxon>Moraxellaceae</taxon>
        <taxon>Psychrobacter</taxon>
    </lineage>
</organism>
<keyword evidence="2" id="KW-0234">DNA repair</keyword>
<comment type="caution">
    <text evidence="5">The sequence shown here is derived from an EMBL/GenBank/DDBJ whole genome shotgun (WGS) entry which is preliminary data.</text>
</comment>